<evidence type="ECO:0000313" key="5">
    <source>
        <dbReference type="EMBL" id="EDV22096.1"/>
    </source>
</evidence>
<dbReference type="CTD" id="6756590"/>
<dbReference type="GeneID" id="6756590"/>
<dbReference type="FunCoup" id="B3S591">
    <property type="interactions" value="1694"/>
</dbReference>
<dbReference type="Pfam" id="PF07052">
    <property type="entry name" value="Hep_59"/>
    <property type="match status" value="1"/>
</dbReference>
<evidence type="ECO:0008006" key="7">
    <source>
        <dbReference type="Google" id="ProtNLM"/>
    </source>
</evidence>
<dbReference type="AlphaFoldDB" id="B3S591"/>
<feature type="region of interest" description="Disordered" evidence="4">
    <location>
        <begin position="1"/>
        <end position="23"/>
    </location>
</feature>
<dbReference type="PANTHER" id="PTHR13486">
    <property type="entry name" value="TELOMERE LENGTH AND SILENCING PROTEIN 1 TLS1 FAMILY MEMBER"/>
    <property type="match status" value="1"/>
</dbReference>
<evidence type="ECO:0000313" key="6">
    <source>
        <dbReference type="Proteomes" id="UP000009022"/>
    </source>
</evidence>
<dbReference type="KEGG" id="tad:TRIADDRAFT_50676"/>
<evidence type="ECO:0000256" key="4">
    <source>
        <dbReference type="SAM" id="MobiDB-lite"/>
    </source>
</evidence>
<accession>B3S591</accession>
<keyword evidence="3" id="KW-0539">Nucleus</keyword>
<reference evidence="5 6" key="1">
    <citation type="journal article" date="2008" name="Nature">
        <title>The Trichoplax genome and the nature of placozoans.</title>
        <authorList>
            <person name="Srivastava M."/>
            <person name="Begovic E."/>
            <person name="Chapman J."/>
            <person name="Putnam N.H."/>
            <person name="Hellsten U."/>
            <person name="Kawashima T."/>
            <person name="Kuo A."/>
            <person name="Mitros T."/>
            <person name="Salamov A."/>
            <person name="Carpenter M.L."/>
            <person name="Signorovitch A.Y."/>
            <person name="Moreno M.A."/>
            <person name="Kamm K."/>
            <person name="Grimwood J."/>
            <person name="Schmutz J."/>
            <person name="Shapiro H."/>
            <person name="Grigoriev I.V."/>
            <person name="Buss L.W."/>
            <person name="Schierwater B."/>
            <person name="Dellaporta S.L."/>
            <person name="Rokhsar D.S."/>
        </authorList>
    </citation>
    <scope>NUCLEOTIDE SEQUENCE [LARGE SCALE GENOMIC DNA]</scope>
    <source>
        <strain evidence="5 6">Grell-BS-1999</strain>
    </source>
</reference>
<dbReference type="InterPro" id="IPR010756">
    <property type="entry name" value="Tls1-like"/>
</dbReference>
<name>B3S591_TRIAD</name>
<sequence length="270" mass="31050">MTKRNYRKRRDSSDDDEKVGDESISDVIKRAKELQKFRAKPRGIDSSELDKGNVPDVEVPEDEDPFKLKTGGLIDMDHAKKGGVDEMGDKISLGKNFSAETNTFDEDAAMMKYIEVELAKKKGVVSQDDEDSRSGKVLEDSLYELPENLRITSAKKSEEMLSNQMLSGIPEIDLGIDAKLRNIEATENAKLEMLMKRRRKKNEISSMVPINIAVNYVQHTRYVDIDVEEEVISRKTATNDRATTQKRRHNWKNTATDDYHFEKFRKQMRR</sequence>
<feature type="compositionally biased region" description="Basic residues" evidence="4">
    <location>
        <begin position="1"/>
        <end position="10"/>
    </location>
</feature>
<evidence type="ECO:0000256" key="1">
    <source>
        <dbReference type="ARBA" id="ARBA00004123"/>
    </source>
</evidence>
<feature type="compositionally biased region" description="Basic and acidic residues" evidence="4">
    <location>
        <begin position="39"/>
        <end position="53"/>
    </location>
</feature>
<comment type="subcellular location">
    <subcellularLocation>
        <location evidence="1">Nucleus</location>
    </subcellularLocation>
</comment>
<dbReference type="HOGENOM" id="CLU_053736_1_0_1"/>
<comment type="similarity">
    <text evidence="2">Belongs to the TLS1 family.</text>
</comment>
<dbReference type="eggNOG" id="KOG3345">
    <property type="taxonomic scope" value="Eukaryota"/>
</dbReference>
<dbReference type="OrthoDB" id="5627at2759"/>
<proteinExistence type="inferred from homology"/>
<protein>
    <recommendedName>
        <fullName evidence="7">Hepatocellular carcinoma-associated antigen 59 domain-containing protein</fullName>
    </recommendedName>
</protein>
<dbReference type="EMBL" id="DS985250">
    <property type="protein sequence ID" value="EDV22096.1"/>
    <property type="molecule type" value="Genomic_DNA"/>
</dbReference>
<dbReference type="GO" id="GO:0005681">
    <property type="term" value="C:spliceosomal complex"/>
    <property type="evidence" value="ECO:0000318"/>
    <property type="project" value="GO_Central"/>
</dbReference>
<organism evidence="5 6">
    <name type="scientific">Trichoplax adhaerens</name>
    <name type="common">Trichoplax reptans</name>
    <dbReference type="NCBI Taxonomy" id="10228"/>
    <lineage>
        <taxon>Eukaryota</taxon>
        <taxon>Metazoa</taxon>
        <taxon>Placozoa</taxon>
        <taxon>Uniplacotomia</taxon>
        <taxon>Trichoplacea</taxon>
        <taxon>Trichoplacidae</taxon>
        <taxon>Trichoplax</taxon>
    </lineage>
</organism>
<keyword evidence="6" id="KW-1185">Reference proteome</keyword>
<dbReference type="InParanoid" id="B3S591"/>
<dbReference type="OMA" id="NIKTGGM"/>
<dbReference type="PhylomeDB" id="B3S591"/>
<evidence type="ECO:0000256" key="2">
    <source>
        <dbReference type="ARBA" id="ARBA00007643"/>
    </source>
</evidence>
<feature type="region of interest" description="Disordered" evidence="4">
    <location>
        <begin position="39"/>
        <end position="70"/>
    </location>
</feature>
<dbReference type="STRING" id="10228.B3S591"/>
<dbReference type="RefSeq" id="XP_002115251.1">
    <property type="nucleotide sequence ID" value="XM_002115215.1"/>
</dbReference>
<dbReference type="PANTHER" id="PTHR13486:SF2">
    <property type="entry name" value="SPLICING FACTOR C9ORF78"/>
    <property type="match status" value="1"/>
</dbReference>
<dbReference type="GO" id="GO:0000398">
    <property type="term" value="P:mRNA splicing, via spliceosome"/>
    <property type="evidence" value="ECO:0000318"/>
    <property type="project" value="GO_Central"/>
</dbReference>
<evidence type="ECO:0000256" key="3">
    <source>
        <dbReference type="ARBA" id="ARBA00023242"/>
    </source>
</evidence>
<gene>
    <name evidence="5" type="ORF">TRIADDRAFT_50676</name>
</gene>
<dbReference type="Proteomes" id="UP000009022">
    <property type="component" value="Unassembled WGS sequence"/>
</dbReference>